<dbReference type="EMBL" id="LQYE01000032">
    <property type="protein sequence ID" value="OAT66798.1"/>
    <property type="molecule type" value="Genomic_DNA"/>
</dbReference>
<proteinExistence type="predicted"/>
<evidence type="ECO:0000313" key="2">
    <source>
        <dbReference type="Proteomes" id="UP000186919"/>
    </source>
</evidence>
<reference evidence="1 2" key="1">
    <citation type="submission" date="2016-01" db="EMBL/GenBank/DDBJ databases">
        <title>Mycobacterium immunogenum strain CD11_6 genome sequencing and assembly.</title>
        <authorList>
            <person name="Kaur G."/>
            <person name="Nair G.R."/>
            <person name="Mayilraj S."/>
        </authorList>
    </citation>
    <scope>NUCLEOTIDE SEQUENCE [LARGE SCALE GENOMIC DNA]</scope>
    <source>
        <strain evidence="1 2">CD11-6</strain>
    </source>
</reference>
<sequence length="96" mass="10852">MWKGTKWYLKVYAGNGSISHFDPPQEYVDRQEPITIGSRTGWLMHSGDQMVCAAVLPSEQGIVTVEVSLTLELTNQRYDQCPLAKKIMTTIEPRIP</sequence>
<dbReference type="Proteomes" id="UP000186919">
    <property type="component" value="Unassembled WGS sequence"/>
</dbReference>
<evidence type="ECO:0008006" key="3">
    <source>
        <dbReference type="Google" id="ProtNLM"/>
    </source>
</evidence>
<protein>
    <recommendedName>
        <fullName evidence="3">DUF5642 domain-containing protein</fullName>
    </recommendedName>
</protein>
<dbReference type="AlphaFoldDB" id="A0A179V4F2"/>
<organism evidence="1 2">
    <name type="scientific">Mycobacteroides immunogenum</name>
    <dbReference type="NCBI Taxonomy" id="83262"/>
    <lineage>
        <taxon>Bacteria</taxon>
        <taxon>Bacillati</taxon>
        <taxon>Actinomycetota</taxon>
        <taxon>Actinomycetes</taxon>
        <taxon>Mycobacteriales</taxon>
        <taxon>Mycobacteriaceae</taxon>
        <taxon>Mycobacteroides</taxon>
    </lineage>
</organism>
<accession>A0A179V4F2</accession>
<gene>
    <name evidence="1" type="ORF">AWB85_16220</name>
</gene>
<comment type="caution">
    <text evidence="1">The sequence shown here is derived from an EMBL/GenBank/DDBJ whole genome shotgun (WGS) entry which is preliminary data.</text>
</comment>
<name>A0A179V4F2_9MYCO</name>
<evidence type="ECO:0000313" key="1">
    <source>
        <dbReference type="EMBL" id="OAT66798.1"/>
    </source>
</evidence>